<keyword evidence="12" id="KW-1185">Reference proteome</keyword>
<protein>
    <recommendedName>
        <fullName evidence="9">7-cyano-7-deazaguanine synthase</fullName>
        <ecNumber evidence="9">6.3.4.20</ecNumber>
    </recommendedName>
</protein>
<sequence length="196" mass="21181">MSKAILLSGGLDSIALAYWKKPDIAFTINYGQKPALAEIKASAAVCTSLRIEHNVITVDCSALGSGDLVGENAISLAPASEWWPYRNQLLVTLACMRGVGLGVTELMVGTVKTDAFHADGTEGFYERMNQLVSYQEGGVRISSPGICYSTTELIQMSQVPASILLWGHSCHTSNIPCGNCRGCHKYLYVKQQLGYD</sequence>
<keyword evidence="6" id="KW-0862">Zinc</keyword>
<dbReference type="Gene3D" id="3.40.50.620">
    <property type="entry name" value="HUPs"/>
    <property type="match status" value="1"/>
</dbReference>
<name>A0A6B2H9G4_9BACT</name>
<comment type="caution">
    <text evidence="11">The sequence shown here is derived from an EMBL/GenBank/DDBJ whole genome shotgun (WGS) entry which is preliminary data.</text>
</comment>
<evidence type="ECO:0000256" key="6">
    <source>
        <dbReference type="ARBA" id="ARBA00022833"/>
    </source>
</evidence>
<organism evidence="11 12">
    <name type="scientific">Pontibacter fetidus</name>
    <dbReference type="NCBI Taxonomy" id="2700082"/>
    <lineage>
        <taxon>Bacteria</taxon>
        <taxon>Pseudomonadati</taxon>
        <taxon>Bacteroidota</taxon>
        <taxon>Cytophagia</taxon>
        <taxon>Cytophagales</taxon>
        <taxon>Hymenobacteraceae</taxon>
        <taxon>Pontibacter</taxon>
    </lineage>
</organism>
<dbReference type="Proteomes" id="UP000478546">
    <property type="component" value="Unassembled WGS sequence"/>
</dbReference>
<dbReference type="AlphaFoldDB" id="A0A6B2H9G4"/>
<evidence type="ECO:0000256" key="4">
    <source>
        <dbReference type="ARBA" id="ARBA00022741"/>
    </source>
</evidence>
<dbReference type="RefSeq" id="WP_162347428.1">
    <property type="nucleotide sequence ID" value="NZ_JAAEAA010000025.1"/>
</dbReference>
<evidence type="ECO:0000256" key="9">
    <source>
        <dbReference type="ARBA" id="ARBA00039149"/>
    </source>
</evidence>
<gene>
    <name evidence="11" type="ORF">GWO68_15700</name>
</gene>
<keyword evidence="2" id="KW-0436">Ligase</keyword>
<comment type="similarity">
    <text evidence="8">Belongs to the QueC family.</text>
</comment>
<keyword evidence="5" id="KW-0671">Queuosine biosynthesis</keyword>
<evidence type="ECO:0000256" key="2">
    <source>
        <dbReference type="ARBA" id="ARBA00022598"/>
    </source>
</evidence>
<evidence type="ECO:0000256" key="1">
    <source>
        <dbReference type="ARBA" id="ARBA00005061"/>
    </source>
</evidence>
<keyword evidence="3" id="KW-0479">Metal-binding</keyword>
<comment type="catalytic activity">
    <reaction evidence="10">
        <text>7-carboxy-7-carbaguanine + NH4(+) + 2 ATP = 7-cyano-7-carbaguanine + 2 AMP + 2 diphosphate + 2 H(+)</text>
        <dbReference type="Rhea" id="RHEA:27982"/>
        <dbReference type="ChEBI" id="CHEBI:15378"/>
        <dbReference type="ChEBI" id="CHEBI:28938"/>
        <dbReference type="ChEBI" id="CHEBI:30616"/>
        <dbReference type="ChEBI" id="CHEBI:33019"/>
        <dbReference type="ChEBI" id="CHEBI:45075"/>
        <dbReference type="ChEBI" id="CHEBI:61036"/>
        <dbReference type="ChEBI" id="CHEBI:456215"/>
        <dbReference type="EC" id="6.3.4.20"/>
    </reaction>
</comment>
<evidence type="ECO:0000256" key="3">
    <source>
        <dbReference type="ARBA" id="ARBA00022723"/>
    </source>
</evidence>
<dbReference type="EMBL" id="JAAEAA010000025">
    <property type="protein sequence ID" value="NDK57367.1"/>
    <property type="molecule type" value="Genomic_DNA"/>
</dbReference>
<proteinExistence type="inferred from homology"/>
<dbReference type="GO" id="GO:0016874">
    <property type="term" value="F:ligase activity"/>
    <property type="evidence" value="ECO:0007669"/>
    <property type="project" value="UniProtKB-KW"/>
</dbReference>
<reference evidence="11 12" key="1">
    <citation type="submission" date="2020-01" db="EMBL/GenBank/DDBJ databases">
        <authorList>
            <person name="Kim M.K."/>
        </authorList>
    </citation>
    <scope>NUCLEOTIDE SEQUENCE [LARGE SCALE GENOMIC DNA]</scope>
    <source>
        <strain evidence="11 12">BT213</strain>
    </source>
</reference>
<evidence type="ECO:0000256" key="8">
    <source>
        <dbReference type="ARBA" id="ARBA00037993"/>
    </source>
</evidence>
<dbReference type="InterPro" id="IPR018317">
    <property type="entry name" value="QueC"/>
</dbReference>
<dbReference type="SUPFAM" id="SSF52402">
    <property type="entry name" value="Adenine nucleotide alpha hydrolases-like"/>
    <property type="match status" value="1"/>
</dbReference>
<dbReference type="Pfam" id="PF06508">
    <property type="entry name" value="QueC"/>
    <property type="match status" value="1"/>
</dbReference>
<dbReference type="GO" id="GO:0005524">
    <property type="term" value="F:ATP binding"/>
    <property type="evidence" value="ECO:0007669"/>
    <property type="project" value="UniProtKB-KW"/>
</dbReference>
<dbReference type="GO" id="GO:0008616">
    <property type="term" value="P:tRNA queuosine(34) biosynthetic process"/>
    <property type="evidence" value="ECO:0007669"/>
    <property type="project" value="UniProtKB-KW"/>
</dbReference>
<comment type="pathway">
    <text evidence="1">Purine metabolism; 7-cyano-7-deazaguanine biosynthesis.</text>
</comment>
<evidence type="ECO:0000256" key="10">
    <source>
        <dbReference type="ARBA" id="ARBA00047890"/>
    </source>
</evidence>
<evidence type="ECO:0000313" key="12">
    <source>
        <dbReference type="Proteomes" id="UP000478546"/>
    </source>
</evidence>
<keyword evidence="4" id="KW-0547">Nucleotide-binding</keyword>
<dbReference type="GO" id="GO:0046872">
    <property type="term" value="F:metal ion binding"/>
    <property type="evidence" value="ECO:0007669"/>
    <property type="project" value="UniProtKB-KW"/>
</dbReference>
<dbReference type="EC" id="6.3.4.20" evidence="9"/>
<dbReference type="InterPro" id="IPR014729">
    <property type="entry name" value="Rossmann-like_a/b/a_fold"/>
</dbReference>
<keyword evidence="7" id="KW-0067">ATP-binding</keyword>
<dbReference type="PANTHER" id="PTHR42914">
    <property type="entry name" value="7-CYANO-7-DEAZAGUANINE SYNTHASE"/>
    <property type="match status" value="1"/>
</dbReference>
<dbReference type="PANTHER" id="PTHR42914:SF1">
    <property type="entry name" value="7-CYANO-7-DEAZAGUANINE SYNTHASE"/>
    <property type="match status" value="1"/>
</dbReference>
<evidence type="ECO:0000256" key="5">
    <source>
        <dbReference type="ARBA" id="ARBA00022785"/>
    </source>
</evidence>
<evidence type="ECO:0000256" key="7">
    <source>
        <dbReference type="ARBA" id="ARBA00022840"/>
    </source>
</evidence>
<accession>A0A6B2H9G4</accession>
<evidence type="ECO:0000313" key="11">
    <source>
        <dbReference type="EMBL" id="NDK57367.1"/>
    </source>
</evidence>